<dbReference type="EMBL" id="BAABLF010000012">
    <property type="protein sequence ID" value="GAA5191683.1"/>
    <property type="molecule type" value="Genomic_DNA"/>
</dbReference>
<evidence type="ECO:0000313" key="1">
    <source>
        <dbReference type="EMBL" id="GAA5191683.1"/>
    </source>
</evidence>
<keyword evidence="2" id="KW-1185">Reference proteome</keyword>
<dbReference type="InterPro" id="IPR023393">
    <property type="entry name" value="START-like_dom_sf"/>
</dbReference>
<evidence type="ECO:0000313" key="2">
    <source>
        <dbReference type="Proteomes" id="UP001501600"/>
    </source>
</evidence>
<dbReference type="SUPFAM" id="SSF55961">
    <property type="entry name" value="Bet v1-like"/>
    <property type="match status" value="1"/>
</dbReference>
<protein>
    <recommendedName>
        <fullName evidence="3">Polyketide cyclase</fullName>
    </recommendedName>
</protein>
<dbReference type="Proteomes" id="UP001501600">
    <property type="component" value="Unassembled WGS sequence"/>
</dbReference>
<dbReference type="CDD" id="cd07818">
    <property type="entry name" value="SRPBCC_1"/>
    <property type="match status" value="1"/>
</dbReference>
<proteinExistence type="predicted"/>
<reference evidence="2" key="1">
    <citation type="journal article" date="2019" name="Int. J. Syst. Evol. Microbiol.">
        <title>The Global Catalogue of Microorganisms (GCM) 10K type strain sequencing project: providing services to taxonomists for standard genome sequencing and annotation.</title>
        <authorList>
            <consortium name="The Broad Institute Genomics Platform"/>
            <consortium name="The Broad Institute Genome Sequencing Center for Infectious Disease"/>
            <person name="Wu L."/>
            <person name="Ma J."/>
        </authorList>
    </citation>
    <scope>NUCLEOTIDE SEQUENCE [LARGE SCALE GENOMIC DNA]</scope>
    <source>
        <strain evidence="2">JCM 18720</strain>
    </source>
</reference>
<evidence type="ECO:0008006" key="3">
    <source>
        <dbReference type="Google" id="ProtNLM"/>
    </source>
</evidence>
<dbReference type="Gene3D" id="3.30.530.20">
    <property type="match status" value="1"/>
</dbReference>
<dbReference type="InterPro" id="IPR019587">
    <property type="entry name" value="Polyketide_cyclase/dehydratase"/>
</dbReference>
<dbReference type="RefSeq" id="WP_345316830.1">
    <property type="nucleotide sequence ID" value="NZ_BAABLF010000012.1"/>
</dbReference>
<comment type="caution">
    <text evidence="1">The sequence shown here is derived from an EMBL/GenBank/DDBJ whole genome shotgun (WGS) entry which is preliminary data.</text>
</comment>
<name>A0ABP9S5L5_9GAMM</name>
<sequence>MIKGLKILLIVITVLVILGLALPRDFRVYREIEIAAPPESIYPYLNELFLWPLWAPWSDPNTRFTIGTPASGIGAQQSWEDDSGGGQMTIVASDPRFGIRYEIRYGNSAKVYPAQVGFQRVAPEQTRVYWQMEGEIDSPIVGPFLALLTGTMIGDPFEQGLSKLKWLVESPTTETPETPAASAE</sequence>
<dbReference type="Pfam" id="PF10604">
    <property type="entry name" value="Polyketide_cyc2"/>
    <property type="match status" value="1"/>
</dbReference>
<organism evidence="1 2">
    <name type="scientific">Ferrimonas gelatinilytica</name>
    <dbReference type="NCBI Taxonomy" id="1255257"/>
    <lineage>
        <taxon>Bacteria</taxon>
        <taxon>Pseudomonadati</taxon>
        <taxon>Pseudomonadota</taxon>
        <taxon>Gammaproteobacteria</taxon>
        <taxon>Alteromonadales</taxon>
        <taxon>Ferrimonadaceae</taxon>
        <taxon>Ferrimonas</taxon>
    </lineage>
</organism>
<gene>
    <name evidence="1" type="ORF">GCM10025772_19120</name>
</gene>
<accession>A0ABP9S5L5</accession>